<dbReference type="NCBIfam" id="TIGR00231">
    <property type="entry name" value="small_GTP"/>
    <property type="match status" value="1"/>
</dbReference>
<dbReference type="InterPro" id="IPR015760">
    <property type="entry name" value="TIF_IF2"/>
</dbReference>
<evidence type="ECO:0000256" key="4">
    <source>
        <dbReference type="ARBA" id="ARBA00022741"/>
    </source>
</evidence>
<feature type="binding site" evidence="8">
    <location>
        <begin position="354"/>
        <end position="357"/>
    </location>
    <ligand>
        <name>GTP</name>
        <dbReference type="ChEBI" id="CHEBI:37565"/>
    </ligand>
</feature>
<dbReference type="GO" id="GO:0003924">
    <property type="term" value="F:GTPase activity"/>
    <property type="evidence" value="ECO:0007669"/>
    <property type="project" value="UniProtKB-UniRule"/>
</dbReference>
<dbReference type="GO" id="GO:0003743">
    <property type="term" value="F:translation initiation factor activity"/>
    <property type="evidence" value="ECO:0007669"/>
    <property type="project" value="UniProtKB-UniRule"/>
</dbReference>
<dbReference type="InterPro" id="IPR000178">
    <property type="entry name" value="TF_IF2_bacterial-like"/>
</dbReference>
<dbReference type="Pfam" id="PF11987">
    <property type="entry name" value="IF-2"/>
    <property type="match status" value="1"/>
</dbReference>
<comment type="function">
    <text evidence="7 8 9">One of the essential components for the initiation of protein synthesis. Protects formylmethionyl-tRNA from spontaneous hydrolysis and promotes its binding to the 30S ribosomal subunits. Also involved in the hydrolysis of GTP during the formation of the 70S ribosomal complex.</text>
</comment>
<dbReference type="Pfam" id="PF22042">
    <property type="entry name" value="EF-G_D2"/>
    <property type="match status" value="1"/>
</dbReference>
<name>A0A6A7K9V4_9FIRM</name>
<dbReference type="EMBL" id="WHNX01000011">
    <property type="protein sequence ID" value="MPW25833.1"/>
    <property type="molecule type" value="Genomic_DNA"/>
</dbReference>
<keyword evidence="8" id="KW-0963">Cytoplasm</keyword>
<dbReference type="InterPro" id="IPR023115">
    <property type="entry name" value="TIF_IF2_dom3"/>
</dbReference>
<comment type="similarity">
    <text evidence="1 8 9">Belongs to the TRAFAC class translation factor GTPase superfamily. Classic translation factor GTPase family. IF-2 subfamily.</text>
</comment>
<evidence type="ECO:0000256" key="8">
    <source>
        <dbReference type="HAMAP-Rule" id="MF_00100"/>
    </source>
</evidence>
<feature type="domain" description="Tr-type G" evidence="11">
    <location>
        <begin position="245"/>
        <end position="414"/>
    </location>
</feature>
<dbReference type="Gene3D" id="3.40.50.300">
    <property type="entry name" value="P-loop containing nucleotide triphosphate hydrolases"/>
    <property type="match status" value="1"/>
</dbReference>
<keyword evidence="6 8" id="KW-0342">GTP-binding</keyword>
<feature type="region of interest" description="G-domain" evidence="8">
    <location>
        <begin position="248"/>
        <end position="396"/>
    </location>
</feature>
<proteinExistence type="inferred from homology"/>
<dbReference type="SUPFAM" id="SSF50447">
    <property type="entry name" value="Translation proteins"/>
    <property type="match status" value="2"/>
</dbReference>
<dbReference type="FunFam" id="2.40.30.10:FF:000007">
    <property type="entry name" value="Translation initiation factor IF-2"/>
    <property type="match status" value="1"/>
</dbReference>
<dbReference type="Gene3D" id="1.10.10.2480">
    <property type="match status" value="1"/>
</dbReference>
<evidence type="ECO:0000256" key="7">
    <source>
        <dbReference type="ARBA" id="ARBA00025162"/>
    </source>
</evidence>
<dbReference type="CDD" id="cd01887">
    <property type="entry name" value="IF2_eIF5B"/>
    <property type="match status" value="1"/>
</dbReference>
<dbReference type="PROSITE" id="PS01176">
    <property type="entry name" value="IF2"/>
    <property type="match status" value="1"/>
</dbReference>
<dbReference type="HAMAP" id="MF_00100_B">
    <property type="entry name" value="IF_2_B"/>
    <property type="match status" value="1"/>
</dbReference>
<dbReference type="FunFam" id="3.40.50.300:FF:000019">
    <property type="entry name" value="Translation initiation factor IF-2"/>
    <property type="match status" value="1"/>
</dbReference>
<feature type="compositionally biased region" description="Polar residues" evidence="10">
    <location>
        <begin position="68"/>
        <end position="105"/>
    </location>
</feature>
<evidence type="ECO:0000256" key="6">
    <source>
        <dbReference type="ARBA" id="ARBA00023134"/>
    </source>
</evidence>
<sequence length="743" mass="80953">MSKIRVYDLAKELNIPSKELVDMLNALDIPAKNHMSALTEQQVKYFKNHRSEQSSIISKSPVEAPSVKETNNNKTVSSQNSTIANTSTKNSTNIQRSNTTATTTKPVVGSNNNKNINNKADTKRPYTNKPRVTPVKIDNSKKEKKSKSDYKKRKTDETKVEDNILLPSQLTVGDLASKINVSATEIIKHLMKLGIMATINQDIDFDTAEVVASELEISVVLEDVEEEVSSILEQFEEEDEKDLIPRPPVITVMGHVDHGKTSLLDAIRKTKVTAKEAGGITQHIGAYTVKINNGAITFIDTPGHEAFTAMRHRGASVTDIAILVVAADDGVMPQTVEALNHAKAAGVPIIVAINKMDVANANPDKVKQGLTEHSLIPEDWGGETICVPVSAHTGEGLDTLLEMIILVSEMQELKANPNRLAKGTVIEAQLDKGRGAVATLLISTGTLKVGDIVVSGTTYGKVRAMNNDKGKKLKNAGPSAPVEILGLSEVPEAGDEFYVVKDDKTARQISEKRKHYVKDQQVKKTAPLTLDDLFNQINEGTVKDINIIIKADGQGSVEALKQSLIRLTNDEVRVNVIHDGVGGITESDVMLAAASNGLIIGFNVRPGANSIKTAEKEKVDIRLYRVIYNAIEDVEAAMKGMLDPEYKEVVMGTAEVRQTFKVPNLGMIAGSYVTDGKIARSYDVRVIRDGIVITEGSISSLKRFKDDAREVAKGYECGIGIDKFNDLKEGDLIEAFTMEEIPR</sequence>
<dbReference type="GO" id="GO:0005525">
    <property type="term" value="F:GTP binding"/>
    <property type="evidence" value="ECO:0007669"/>
    <property type="project" value="UniProtKB-KW"/>
</dbReference>
<dbReference type="InterPro" id="IPR005225">
    <property type="entry name" value="Small_GTP-bd"/>
</dbReference>
<evidence type="ECO:0000313" key="13">
    <source>
        <dbReference type="Proteomes" id="UP000440004"/>
    </source>
</evidence>
<dbReference type="CDD" id="cd03702">
    <property type="entry name" value="IF2_mtIF2_II"/>
    <property type="match status" value="1"/>
</dbReference>
<dbReference type="InterPro" id="IPR009000">
    <property type="entry name" value="Transl_B-barrel_sf"/>
</dbReference>
<comment type="subcellular location">
    <subcellularLocation>
        <location evidence="8">Cytoplasm</location>
    </subcellularLocation>
</comment>
<dbReference type="RefSeq" id="WP_152803685.1">
    <property type="nucleotide sequence ID" value="NZ_WHNX01000011.1"/>
</dbReference>
<keyword evidence="13" id="KW-1185">Reference proteome</keyword>
<evidence type="ECO:0000259" key="11">
    <source>
        <dbReference type="PROSITE" id="PS51722"/>
    </source>
</evidence>
<dbReference type="PANTHER" id="PTHR43381:SF5">
    <property type="entry name" value="TR-TYPE G DOMAIN-CONTAINING PROTEIN"/>
    <property type="match status" value="1"/>
</dbReference>
<dbReference type="PANTHER" id="PTHR43381">
    <property type="entry name" value="TRANSLATION INITIATION FACTOR IF-2-RELATED"/>
    <property type="match status" value="1"/>
</dbReference>
<accession>A0A6A7K9V4</accession>
<comment type="caution">
    <text evidence="12">The sequence shown here is derived from an EMBL/GenBank/DDBJ whole genome shotgun (WGS) entry which is preliminary data.</text>
</comment>
<protein>
    <recommendedName>
        <fullName evidence="2 8">Translation initiation factor IF-2</fullName>
    </recommendedName>
</protein>
<feature type="compositionally biased region" description="Basic and acidic residues" evidence="10">
    <location>
        <begin position="138"/>
        <end position="158"/>
    </location>
</feature>
<dbReference type="AlphaFoldDB" id="A0A6A7K9V4"/>
<reference evidence="12 13" key="1">
    <citation type="submission" date="2019-10" db="EMBL/GenBank/DDBJ databases">
        <title>Alkalibaculum tamaniensis sp.nov., a new alkaliphilic acetogen, isolated on methoxylated aromatics from a mud volcano.</title>
        <authorList>
            <person name="Khomyakova M.A."/>
            <person name="Merkel A.Y."/>
            <person name="Bonch-Osmolovskaya E.A."/>
            <person name="Slobodkin A.I."/>
        </authorList>
    </citation>
    <scope>NUCLEOTIDE SEQUENCE [LARGE SCALE GENOMIC DNA]</scope>
    <source>
        <strain evidence="12 13">M08DMB</strain>
    </source>
</reference>
<organism evidence="12 13">
    <name type="scientific">Alkalibaculum sporogenes</name>
    <dbReference type="NCBI Taxonomy" id="2655001"/>
    <lineage>
        <taxon>Bacteria</taxon>
        <taxon>Bacillati</taxon>
        <taxon>Bacillota</taxon>
        <taxon>Clostridia</taxon>
        <taxon>Eubacteriales</taxon>
        <taxon>Eubacteriaceae</taxon>
        <taxon>Alkalibaculum</taxon>
    </lineage>
</organism>
<dbReference type="InterPro" id="IPR000795">
    <property type="entry name" value="T_Tr_GTP-bd_dom"/>
</dbReference>
<dbReference type="InterPro" id="IPR036925">
    <property type="entry name" value="TIF_IF2_dom3_sf"/>
</dbReference>
<evidence type="ECO:0000256" key="10">
    <source>
        <dbReference type="SAM" id="MobiDB-lite"/>
    </source>
</evidence>
<evidence type="ECO:0000256" key="3">
    <source>
        <dbReference type="ARBA" id="ARBA00022540"/>
    </source>
</evidence>
<evidence type="ECO:0000256" key="2">
    <source>
        <dbReference type="ARBA" id="ARBA00020675"/>
    </source>
</evidence>
<dbReference type="GO" id="GO:0005829">
    <property type="term" value="C:cytosol"/>
    <property type="evidence" value="ECO:0007669"/>
    <property type="project" value="TreeGrafter"/>
</dbReference>
<evidence type="ECO:0000256" key="1">
    <source>
        <dbReference type="ARBA" id="ARBA00007733"/>
    </source>
</evidence>
<feature type="binding site" evidence="8">
    <location>
        <begin position="300"/>
        <end position="304"/>
    </location>
    <ligand>
        <name>GTP</name>
        <dbReference type="ChEBI" id="CHEBI:37565"/>
    </ligand>
</feature>
<dbReference type="PROSITE" id="PS51722">
    <property type="entry name" value="G_TR_2"/>
    <property type="match status" value="1"/>
</dbReference>
<dbReference type="Pfam" id="PF04760">
    <property type="entry name" value="IF2_N"/>
    <property type="match status" value="2"/>
</dbReference>
<gene>
    <name evidence="8 12" type="primary">infB</name>
    <name evidence="12" type="ORF">GC105_08525</name>
</gene>
<evidence type="ECO:0000313" key="12">
    <source>
        <dbReference type="EMBL" id="MPW25833.1"/>
    </source>
</evidence>
<keyword evidence="4 8" id="KW-0547">Nucleotide-binding</keyword>
<feature type="binding site" evidence="8">
    <location>
        <begin position="254"/>
        <end position="261"/>
    </location>
    <ligand>
        <name>GTP</name>
        <dbReference type="ChEBI" id="CHEBI:37565"/>
    </ligand>
</feature>
<feature type="region of interest" description="Disordered" evidence="10">
    <location>
        <begin position="52"/>
        <end position="158"/>
    </location>
</feature>
<keyword evidence="3 8" id="KW-0396">Initiation factor</keyword>
<dbReference type="Pfam" id="PF00009">
    <property type="entry name" value="GTP_EFTU"/>
    <property type="match status" value="1"/>
</dbReference>
<dbReference type="InterPro" id="IPR053905">
    <property type="entry name" value="EF-G-like_DII"/>
</dbReference>
<dbReference type="InterPro" id="IPR044145">
    <property type="entry name" value="IF2_II"/>
</dbReference>
<dbReference type="Gene3D" id="3.40.50.10050">
    <property type="entry name" value="Translation initiation factor IF- 2, domain 3"/>
    <property type="match status" value="1"/>
</dbReference>
<dbReference type="FunFam" id="3.40.50.10050:FF:000001">
    <property type="entry name" value="Translation initiation factor IF-2"/>
    <property type="match status" value="1"/>
</dbReference>
<dbReference type="CDD" id="cd03692">
    <property type="entry name" value="mtIF2_IVc"/>
    <property type="match status" value="1"/>
</dbReference>
<evidence type="ECO:0000256" key="5">
    <source>
        <dbReference type="ARBA" id="ARBA00022917"/>
    </source>
</evidence>
<dbReference type="SUPFAM" id="SSF52156">
    <property type="entry name" value="Initiation factor IF2/eIF5b, domain 3"/>
    <property type="match status" value="1"/>
</dbReference>
<dbReference type="NCBIfam" id="TIGR00487">
    <property type="entry name" value="IF-2"/>
    <property type="match status" value="1"/>
</dbReference>
<dbReference type="InterPro" id="IPR006847">
    <property type="entry name" value="IF2_N"/>
</dbReference>
<dbReference type="Proteomes" id="UP000440004">
    <property type="component" value="Unassembled WGS sequence"/>
</dbReference>
<dbReference type="FunFam" id="2.40.30.10:FF:000008">
    <property type="entry name" value="Translation initiation factor IF-2"/>
    <property type="match status" value="1"/>
</dbReference>
<evidence type="ECO:0000256" key="9">
    <source>
        <dbReference type="RuleBase" id="RU000644"/>
    </source>
</evidence>
<dbReference type="SUPFAM" id="SSF52540">
    <property type="entry name" value="P-loop containing nucleoside triphosphate hydrolases"/>
    <property type="match status" value="1"/>
</dbReference>
<dbReference type="Gene3D" id="2.40.30.10">
    <property type="entry name" value="Translation factors"/>
    <property type="match status" value="2"/>
</dbReference>
<dbReference type="InterPro" id="IPR027417">
    <property type="entry name" value="P-loop_NTPase"/>
</dbReference>
<keyword evidence="5 8" id="KW-0648">Protein biosynthesis</keyword>